<gene>
    <name evidence="7" type="ORF">JW744_00265</name>
</gene>
<accession>A0A938YTI6</accession>
<proteinExistence type="inferred from homology"/>
<dbReference type="Pfam" id="PF01253">
    <property type="entry name" value="SUI1"/>
    <property type="match status" value="1"/>
</dbReference>
<dbReference type="GO" id="GO:0003729">
    <property type="term" value="F:mRNA binding"/>
    <property type="evidence" value="ECO:0007669"/>
    <property type="project" value="TreeGrafter"/>
</dbReference>
<dbReference type="InterPro" id="IPR022851">
    <property type="entry name" value="SUI1_arc"/>
</dbReference>
<dbReference type="HAMAP" id="MF_00604">
    <property type="entry name" value="SUI1"/>
    <property type="match status" value="1"/>
</dbReference>
<reference evidence="7" key="1">
    <citation type="submission" date="2021-01" db="EMBL/GenBank/DDBJ databases">
        <title>Active Sulfur Cycling in an Early Earth Analoge.</title>
        <authorList>
            <person name="Hahn C.R."/>
            <person name="Youssef N.H."/>
            <person name="Elshahed M."/>
        </authorList>
    </citation>
    <scope>NUCLEOTIDE SEQUENCE</scope>
    <source>
        <strain evidence="7">Zod_Metabat.1151</strain>
    </source>
</reference>
<evidence type="ECO:0000256" key="2">
    <source>
        <dbReference type="ARBA" id="ARBA00022845"/>
    </source>
</evidence>
<dbReference type="GO" id="GO:0003743">
    <property type="term" value="F:translation initiation factor activity"/>
    <property type="evidence" value="ECO:0007669"/>
    <property type="project" value="UniProtKB-UniRule"/>
</dbReference>
<sequence length="100" mass="11282">MEEICQKCGLPKNLCVCQQIAKEQQKIRIRVDSRRFGKVVTVVSGLGKDVDLEELTKQLKRKLACGGTLKNSEIILQGSHKNKVKQMLLEQGFKEELIDA</sequence>
<evidence type="ECO:0000313" key="7">
    <source>
        <dbReference type="EMBL" id="MBN2066884.1"/>
    </source>
</evidence>
<dbReference type="CDD" id="cd11567">
    <property type="entry name" value="YciH_like"/>
    <property type="match status" value="1"/>
</dbReference>
<dbReference type="Proteomes" id="UP000809243">
    <property type="component" value="Unassembled WGS sequence"/>
</dbReference>
<evidence type="ECO:0000256" key="1">
    <source>
        <dbReference type="ARBA" id="ARBA00005422"/>
    </source>
</evidence>
<dbReference type="InterPro" id="IPR001950">
    <property type="entry name" value="SUI1"/>
</dbReference>
<dbReference type="SUPFAM" id="SSF55159">
    <property type="entry name" value="eIF1-like"/>
    <property type="match status" value="1"/>
</dbReference>
<dbReference type="GO" id="GO:0002188">
    <property type="term" value="P:translation reinitiation"/>
    <property type="evidence" value="ECO:0007669"/>
    <property type="project" value="UniProtKB-UniRule"/>
</dbReference>
<dbReference type="EMBL" id="JAFGDB010000005">
    <property type="protein sequence ID" value="MBN2066884.1"/>
    <property type="molecule type" value="Genomic_DNA"/>
</dbReference>
<dbReference type="InterPro" id="IPR005872">
    <property type="entry name" value="SUI1_arc_bac"/>
</dbReference>
<dbReference type="InterPro" id="IPR050318">
    <property type="entry name" value="DENR/SUI1_TIF"/>
</dbReference>
<name>A0A938YTI6_9ARCH</name>
<evidence type="ECO:0000256" key="4">
    <source>
        <dbReference type="HAMAP-Rule" id="MF_00604"/>
    </source>
</evidence>
<dbReference type="InterPro" id="IPR036877">
    <property type="entry name" value="SUI1_dom_sf"/>
</dbReference>
<dbReference type="PANTHER" id="PTHR12789">
    <property type="entry name" value="DENSITY-REGULATED PROTEIN HOMOLOG"/>
    <property type="match status" value="1"/>
</dbReference>
<evidence type="ECO:0000313" key="8">
    <source>
        <dbReference type="Proteomes" id="UP000809243"/>
    </source>
</evidence>
<keyword evidence="7" id="KW-0396">Initiation factor</keyword>
<comment type="similarity">
    <text evidence="1 4 5">Belongs to the SUI1 family.</text>
</comment>
<comment type="caution">
    <text evidence="7">The sequence shown here is derived from an EMBL/GenBank/DDBJ whole genome shotgun (WGS) entry which is preliminary data.</text>
</comment>
<keyword evidence="3 4" id="KW-0648">Protein biosynthesis</keyword>
<dbReference type="Gene3D" id="3.30.780.10">
    <property type="entry name" value="SUI1-like domain"/>
    <property type="match status" value="1"/>
</dbReference>
<protein>
    <recommendedName>
        <fullName evidence="4 5">Protein translation factor SUI1 homolog</fullName>
    </recommendedName>
</protein>
<dbReference type="NCBIfam" id="NF002096">
    <property type="entry name" value="PRK00939.1"/>
    <property type="match status" value="1"/>
</dbReference>
<evidence type="ECO:0000259" key="6">
    <source>
        <dbReference type="PROSITE" id="PS50296"/>
    </source>
</evidence>
<evidence type="ECO:0000256" key="5">
    <source>
        <dbReference type="PIRNR" id="PIRNR037511"/>
    </source>
</evidence>
<organism evidence="7 8">
    <name type="scientific">Candidatus Iainarchaeum sp</name>
    <dbReference type="NCBI Taxonomy" id="3101447"/>
    <lineage>
        <taxon>Archaea</taxon>
        <taxon>Candidatus Iainarchaeota</taxon>
        <taxon>Candidatus Iainarchaeia</taxon>
        <taxon>Candidatus Iainarchaeales</taxon>
        <taxon>Candidatus Iainarchaeaceae</taxon>
        <taxon>Candidatus Iainarchaeum</taxon>
    </lineage>
</organism>
<feature type="domain" description="SUI1" evidence="6">
    <location>
        <begin position="27"/>
        <end position="92"/>
    </location>
</feature>
<dbReference type="PANTHER" id="PTHR12789:SF0">
    <property type="entry name" value="DENSITY-REGULATED PROTEIN"/>
    <property type="match status" value="1"/>
</dbReference>
<dbReference type="AlphaFoldDB" id="A0A938YTI6"/>
<dbReference type="GO" id="GO:0001731">
    <property type="term" value="P:formation of translation preinitiation complex"/>
    <property type="evidence" value="ECO:0007669"/>
    <property type="project" value="UniProtKB-UniRule"/>
</dbReference>
<dbReference type="PROSITE" id="PS50296">
    <property type="entry name" value="SUI1"/>
    <property type="match status" value="1"/>
</dbReference>
<dbReference type="PIRSF" id="PIRSF037511">
    <property type="entry name" value="Transl_init_SUI1_pro"/>
    <property type="match status" value="1"/>
</dbReference>
<evidence type="ECO:0000256" key="3">
    <source>
        <dbReference type="ARBA" id="ARBA00022917"/>
    </source>
</evidence>
<keyword evidence="2 4" id="KW-0810">Translation regulation</keyword>
<dbReference type="GO" id="GO:0006417">
    <property type="term" value="P:regulation of translation"/>
    <property type="evidence" value="ECO:0007669"/>
    <property type="project" value="UniProtKB-UniRule"/>
</dbReference>